<dbReference type="PANTHER" id="PTHR34145:SF53">
    <property type="entry name" value="LEUCINE-RICH REPEAT DOMAIN SUPERFAMILY"/>
    <property type="match status" value="1"/>
</dbReference>
<accession>A0ABM3RBX8</accession>
<evidence type="ECO:0000313" key="2">
    <source>
        <dbReference type="Proteomes" id="UP000813463"/>
    </source>
</evidence>
<dbReference type="InterPro" id="IPR001810">
    <property type="entry name" value="F-box_dom"/>
</dbReference>
<dbReference type="InterPro" id="IPR036047">
    <property type="entry name" value="F-box-like_dom_sf"/>
</dbReference>
<dbReference type="SMART" id="SM00256">
    <property type="entry name" value="FBOX"/>
    <property type="match status" value="1"/>
</dbReference>
<evidence type="ECO:0000313" key="3">
    <source>
        <dbReference type="RefSeq" id="XP_056693117.1"/>
    </source>
</evidence>
<sequence>MKETNFTHNDLISNLPIDLIYKIVSSLPYSSAATTQLLSKPWSRLWDNVLVRHETIDDLSTAISTFIQHVDDCKPFIHPWKLFYKFGPKSFVLATVLGNFQLHLHFSKLTKKSTTFFHLSFKPSNNTQLLLNTPCSPLTNNNTSTFHVKILHLKSVSYSTTETIASLATTSFRFVESLCIEECKGLHSLNVASTELKKLTILKCFELSSLHLNTPKLECFYFKGSRPWILAKGLKYELKDVMLDFRRGARSKHLGCSPTLLLSSLINISIATICRWSYHIDLKSYNFQRMSKCNSRTETRLVNLKIVKINGCNNEMEENMLVESLLGATTSQPLIISKLQNKIFEVDQGLLQLQHPHMKF</sequence>
<dbReference type="GeneID" id="110776802"/>
<dbReference type="Proteomes" id="UP000813463">
    <property type="component" value="Chromosome 1"/>
</dbReference>
<keyword evidence="2" id="KW-1185">Reference proteome</keyword>
<reference evidence="2" key="1">
    <citation type="journal article" date="2021" name="Nat. Commun.">
        <title>Genomic analyses provide insights into spinach domestication and the genetic basis of agronomic traits.</title>
        <authorList>
            <person name="Cai X."/>
            <person name="Sun X."/>
            <person name="Xu C."/>
            <person name="Sun H."/>
            <person name="Wang X."/>
            <person name="Ge C."/>
            <person name="Zhang Z."/>
            <person name="Wang Q."/>
            <person name="Fei Z."/>
            <person name="Jiao C."/>
            <person name="Wang Q."/>
        </authorList>
    </citation>
    <scope>NUCLEOTIDE SEQUENCE [LARGE SCALE GENOMIC DNA]</scope>
    <source>
        <strain evidence="2">cv. Varoflay</strain>
    </source>
</reference>
<dbReference type="Pfam" id="PF23622">
    <property type="entry name" value="LRR_At1g61320_AtMIF1"/>
    <property type="match status" value="1"/>
</dbReference>
<dbReference type="InterPro" id="IPR053772">
    <property type="entry name" value="At1g61320/At1g61330-like"/>
</dbReference>
<dbReference type="RefSeq" id="XP_056693117.1">
    <property type="nucleotide sequence ID" value="XM_056837139.1"/>
</dbReference>
<dbReference type="SUPFAM" id="SSF81383">
    <property type="entry name" value="F-box domain"/>
    <property type="match status" value="1"/>
</dbReference>
<evidence type="ECO:0000259" key="1">
    <source>
        <dbReference type="SMART" id="SM00256"/>
    </source>
</evidence>
<organism evidence="2 3">
    <name type="scientific">Spinacia oleracea</name>
    <name type="common">Spinach</name>
    <dbReference type="NCBI Taxonomy" id="3562"/>
    <lineage>
        <taxon>Eukaryota</taxon>
        <taxon>Viridiplantae</taxon>
        <taxon>Streptophyta</taxon>
        <taxon>Embryophyta</taxon>
        <taxon>Tracheophyta</taxon>
        <taxon>Spermatophyta</taxon>
        <taxon>Magnoliopsida</taxon>
        <taxon>eudicotyledons</taxon>
        <taxon>Gunneridae</taxon>
        <taxon>Pentapetalae</taxon>
        <taxon>Caryophyllales</taxon>
        <taxon>Chenopodiaceae</taxon>
        <taxon>Chenopodioideae</taxon>
        <taxon>Anserineae</taxon>
        <taxon>Spinacia</taxon>
    </lineage>
</organism>
<dbReference type="Pfam" id="PF00646">
    <property type="entry name" value="F-box"/>
    <property type="match status" value="1"/>
</dbReference>
<proteinExistence type="predicted"/>
<dbReference type="InterPro" id="IPR055357">
    <property type="entry name" value="LRR_At1g61320_AtMIF1"/>
</dbReference>
<name>A0ABM3RBX8_SPIOL</name>
<gene>
    <name evidence="3" type="primary">LOC110776802</name>
</gene>
<protein>
    <submittedName>
        <fullName evidence="3">FBD-associated F-box protein At3g52670 isoform X2</fullName>
    </submittedName>
</protein>
<dbReference type="PANTHER" id="PTHR34145">
    <property type="entry name" value="OS02G0105600 PROTEIN"/>
    <property type="match status" value="1"/>
</dbReference>
<feature type="domain" description="F-box" evidence="1">
    <location>
        <begin position="15"/>
        <end position="55"/>
    </location>
</feature>
<reference evidence="3" key="2">
    <citation type="submission" date="2025-08" db="UniProtKB">
        <authorList>
            <consortium name="RefSeq"/>
        </authorList>
    </citation>
    <scope>IDENTIFICATION</scope>
    <source>
        <tissue evidence="3">Leaf</tissue>
    </source>
</reference>